<feature type="domain" description="Spo11/DNA topoisomerase VI subunit A N-terminal" evidence="11">
    <location>
        <begin position="68"/>
        <end position="128"/>
    </location>
</feature>
<dbReference type="PROSITE" id="PS52041">
    <property type="entry name" value="TOPO_IIB"/>
    <property type="match status" value="1"/>
</dbReference>
<dbReference type="STRING" id="7398.A0A1A9ZMZ8"/>
<dbReference type="GO" id="GO:0046872">
    <property type="term" value="F:metal ion binding"/>
    <property type="evidence" value="ECO:0007669"/>
    <property type="project" value="UniProtKB-KW"/>
</dbReference>
<dbReference type="AlphaFoldDB" id="A0A1A9ZMZ8"/>
<evidence type="ECO:0000256" key="7">
    <source>
        <dbReference type="ARBA" id="ARBA00023029"/>
    </source>
</evidence>
<dbReference type="Pfam" id="PF21180">
    <property type="entry name" value="TOP6A-Spo11_Toprim"/>
    <property type="match status" value="1"/>
</dbReference>
<dbReference type="GO" id="GO:0042138">
    <property type="term" value="P:meiotic DNA double-strand break formation"/>
    <property type="evidence" value="ECO:0007669"/>
    <property type="project" value="TreeGrafter"/>
</dbReference>
<sequence>MLNHLEKIIFNALNDFLVFGGYTKIYLKRNPSWLNIFVDLELVLRNDCIFTNSEIQIISYRCASSRPRFTLFICILGEVHNLLLAHCYCTYRELFYRNCELADSQWKVQRAVNDVCYVLNTTFWNLGVFASSKGLMAGSLLIYMSNGDVINYKAPSFVPTNFTYIDRFETTASYILLVEKDTVFEKMLSTRIFSLIHENIILVTGRGYPDIASRWILQRLHREHRLAIYMLTDADPCGIEIMLTYRHGSLTQAANGLQLTCPYLKWLGIHPSDLKHLRIPTEPLVLNDCRKIEFLLRRKYVNTGVRQELKILKYCCRKAKLDNMSINKFQMFMCDYIINKIKRQIVI</sequence>
<dbReference type="Pfam" id="PF04406">
    <property type="entry name" value="TP6A_N"/>
    <property type="match status" value="1"/>
</dbReference>
<evidence type="ECO:0000256" key="9">
    <source>
        <dbReference type="ARBA" id="ARBA00023235"/>
    </source>
</evidence>
<evidence type="ECO:0000313" key="14">
    <source>
        <dbReference type="Proteomes" id="UP000092445"/>
    </source>
</evidence>
<evidence type="ECO:0000256" key="5">
    <source>
        <dbReference type="ARBA" id="ARBA00022723"/>
    </source>
</evidence>
<keyword evidence="14" id="KW-1185">Reference proteome</keyword>
<dbReference type="GO" id="GO:0005524">
    <property type="term" value="F:ATP binding"/>
    <property type="evidence" value="ECO:0007669"/>
    <property type="project" value="InterPro"/>
</dbReference>
<dbReference type="EnsemblMetazoa" id="GPAI019724-RA">
    <property type="protein sequence ID" value="GPAI019724-PA"/>
    <property type="gene ID" value="GPAI019724"/>
</dbReference>
<evidence type="ECO:0000256" key="8">
    <source>
        <dbReference type="ARBA" id="ARBA00023125"/>
    </source>
</evidence>
<keyword evidence="8 10" id="KW-0238">DNA-binding</keyword>
<keyword evidence="6" id="KW-0460">Magnesium</keyword>
<dbReference type="InterPro" id="IPR034136">
    <property type="entry name" value="TOPRIM_Topo6A/Spo11"/>
</dbReference>
<dbReference type="InterPro" id="IPR013049">
    <property type="entry name" value="Spo11/TopoVI_A_N"/>
</dbReference>
<dbReference type="GO" id="GO:0000706">
    <property type="term" value="P:meiotic DNA double-strand break processing"/>
    <property type="evidence" value="ECO:0007669"/>
    <property type="project" value="TreeGrafter"/>
</dbReference>
<dbReference type="VEuPathDB" id="VectorBase:GPAI019724"/>
<dbReference type="PANTHER" id="PTHR10848:SF0">
    <property type="entry name" value="MEIOTIC RECOMBINATION PROTEIN SPO11"/>
    <property type="match status" value="1"/>
</dbReference>
<comment type="cofactor">
    <cofactor evidence="2">
        <name>Mg(2+)</name>
        <dbReference type="ChEBI" id="CHEBI:18420"/>
    </cofactor>
</comment>
<protein>
    <recommendedName>
        <fullName evidence="4">DNA topoisomerase (ATP-hydrolyzing)</fullName>
        <ecNumber evidence="4">5.6.2.2</ecNumber>
    </recommendedName>
</protein>
<dbReference type="GO" id="GO:0003918">
    <property type="term" value="F:DNA topoisomerase type II (double strand cut, ATP-hydrolyzing) activity"/>
    <property type="evidence" value="ECO:0007669"/>
    <property type="project" value="UniProtKB-UniRule"/>
</dbReference>
<reference evidence="14" key="1">
    <citation type="submission" date="2014-03" db="EMBL/GenBank/DDBJ databases">
        <authorList>
            <person name="Aksoy S."/>
            <person name="Warren W."/>
            <person name="Wilson R.K."/>
        </authorList>
    </citation>
    <scope>NUCLEOTIDE SEQUENCE [LARGE SCALE GENOMIC DNA]</scope>
    <source>
        <strain evidence="14">IAEA</strain>
    </source>
</reference>
<dbReference type="PRINTS" id="PR01550">
    <property type="entry name" value="TOP6AFAMILY"/>
</dbReference>
<comment type="catalytic activity">
    <reaction evidence="1 10">
        <text>ATP-dependent breakage, passage and rejoining of double-stranded DNA.</text>
        <dbReference type="EC" id="5.6.2.2"/>
    </reaction>
</comment>
<name>A0A1A9ZMZ8_GLOPL</name>
<comment type="similarity">
    <text evidence="3 10">Belongs to the TOP6A family.</text>
</comment>
<dbReference type="PANTHER" id="PTHR10848">
    <property type="entry name" value="MEIOTIC RECOMBINATION PROTEIN SPO11"/>
    <property type="match status" value="1"/>
</dbReference>
<feature type="domain" description="Topoisomerase 6 subunit A/Spo11 TOPRIM" evidence="12">
    <location>
        <begin position="174"/>
        <end position="341"/>
    </location>
</feature>
<evidence type="ECO:0000259" key="12">
    <source>
        <dbReference type="Pfam" id="PF21180"/>
    </source>
</evidence>
<evidence type="ECO:0000256" key="2">
    <source>
        <dbReference type="ARBA" id="ARBA00001946"/>
    </source>
</evidence>
<evidence type="ECO:0000256" key="10">
    <source>
        <dbReference type="PROSITE-ProRule" id="PRU01385"/>
    </source>
</evidence>
<dbReference type="GO" id="GO:0000228">
    <property type="term" value="C:nuclear chromosome"/>
    <property type="evidence" value="ECO:0007669"/>
    <property type="project" value="TreeGrafter"/>
</dbReference>
<dbReference type="Proteomes" id="UP000092445">
    <property type="component" value="Unassembled WGS sequence"/>
</dbReference>
<dbReference type="InterPro" id="IPR036388">
    <property type="entry name" value="WH-like_DNA-bd_sf"/>
</dbReference>
<reference evidence="13" key="2">
    <citation type="submission" date="2020-05" db="UniProtKB">
        <authorList>
            <consortium name="EnsemblMetazoa"/>
        </authorList>
    </citation>
    <scope>IDENTIFICATION</scope>
    <source>
        <strain evidence="13">IAEA</strain>
    </source>
</reference>
<keyword evidence="5" id="KW-0479">Metal-binding</keyword>
<dbReference type="EC" id="5.6.2.2" evidence="4"/>
<accession>A0A1A9ZMZ8</accession>
<feature type="active site" description="O-(5'-phospho-DNA)-tyrosine intermediate" evidence="10">
    <location>
        <position position="96"/>
    </location>
</feature>
<dbReference type="InterPro" id="IPR036078">
    <property type="entry name" value="Spo11/TopoVI_A_sf"/>
</dbReference>
<dbReference type="GO" id="GO:0003677">
    <property type="term" value="F:DNA binding"/>
    <property type="evidence" value="ECO:0007669"/>
    <property type="project" value="UniProtKB-UniRule"/>
</dbReference>
<keyword evidence="9 10" id="KW-0413">Isomerase</keyword>
<evidence type="ECO:0000256" key="3">
    <source>
        <dbReference type="ARBA" id="ARBA00006559"/>
    </source>
</evidence>
<keyword evidence="7 10" id="KW-0799">Topoisomerase</keyword>
<evidence type="ECO:0000259" key="11">
    <source>
        <dbReference type="Pfam" id="PF04406"/>
    </source>
</evidence>
<evidence type="ECO:0000256" key="1">
    <source>
        <dbReference type="ARBA" id="ARBA00000185"/>
    </source>
</evidence>
<dbReference type="CDD" id="cd00223">
    <property type="entry name" value="TOPRIM_TopoIIB_SPO"/>
    <property type="match status" value="1"/>
</dbReference>
<dbReference type="GO" id="GO:0007131">
    <property type="term" value="P:reciprocal meiotic recombination"/>
    <property type="evidence" value="ECO:0007669"/>
    <property type="project" value="TreeGrafter"/>
</dbReference>
<dbReference type="SUPFAM" id="SSF56726">
    <property type="entry name" value="DNA topoisomerase IV, alpha subunit"/>
    <property type="match status" value="1"/>
</dbReference>
<evidence type="ECO:0000256" key="6">
    <source>
        <dbReference type="ARBA" id="ARBA00022842"/>
    </source>
</evidence>
<evidence type="ECO:0000256" key="4">
    <source>
        <dbReference type="ARBA" id="ARBA00012895"/>
    </source>
</evidence>
<dbReference type="InterPro" id="IPR002815">
    <property type="entry name" value="Spo11/TopoVI_A"/>
</dbReference>
<dbReference type="Gene3D" id="1.10.10.10">
    <property type="entry name" value="Winged helix-like DNA-binding domain superfamily/Winged helix DNA-binding domain"/>
    <property type="match status" value="1"/>
</dbReference>
<evidence type="ECO:0000313" key="13">
    <source>
        <dbReference type="EnsemblMetazoa" id="GPAI019724-PA"/>
    </source>
</evidence>
<organism evidence="13 14">
    <name type="scientific">Glossina pallidipes</name>
    <name type="common">Tsetse fly</name>
    <dbReference type="NCBI Taxonomy" id="7398"/>
    <lineage>
        <taxon>Eukaryota</taxon>
        <taxon>Metazoa</taxon>
        <taxon>Ecdysozoa</taxon>
        <taxon>Arthropoda</taxon>
        <taxon>Hexapoda</taxon>
        <taxon>Insecta</taxon>
        <taxon>Pterygota</taxon>
        <taxon>Neoptera</taxon>
        <taxon>Endopterygota</taxon>
        <taxon>Diptera</taxon>
        <taxon>Brachycera</taxon>
        <taxon>Muscomorpha</taxon>
        <taxon>Hippoboscoidea</taxon>
        <taxon>Glossinidae</taxon>
        <taxon>Glossina</taxon>
    </lineage>
</organism>
<dbReference type="Gene3D" id="3.40.1360.10">
    <property type="match status" value="1"/>
</dbReference>
<proteinExistence type="inferred from homology"/>